<name>W4RVH6_9BACI</name>
<dbReference type="EMBL" id="BAUW01000129">
    <property type="protein sequence ID" value="GAE48117.1"/>
    <property type="molecule type" value="Genomic_DNA"/>
</dbReference>
<dbReference type="RefSeq" id="WP_023613631.1">
    <property type="nucleotide sequence ID" value="NZ_BAUW01000129.1"/>
</dbReference>
<dbReference type="AlphaFoldDB" id="W4RVH6"/>
<sequence>MNNRVEVLRGLFNYKYYTYKLRDTEHVSGVWKNTLLLILLSGLVFGISAYFGIGSEYLSKKLTSISREEYELQKLLFMAGQTILGLVFGAIMLFLPALFFWTLSDLELNKLLTVQFFVLPIYLFEKLIMIPLALSLGLTQVSSPFALGTIAQYITGNDFIIYFLATLSIFKVWAIFIEYKYLKMLTGKNPKIVLLMVIGLNLIIWLFSALVSFIQFDKIL</sequence>
<comment type="caution">
    <text evidence="2">The sequence shown here is derived from an EMBL/GenBank/DDBJ whole genome shotgun (WGS) entry which is preliminary data.</text>
</comment>
<organism evidence="2 3">
    <name type="scientific">Mesobacillus boroniphilus JCM 21738</name>
    <dbReference type="NCBI Taxonomy" id="1294265"/>
    <lineage>
        <taxon>Bacteria</taxon>
        <taxon>Bacillati</taxon>
        <taxon>Bacillota</taxon>
        <taxon>Bacilli</taxon>
        <taxon>Bacillales</taxon>
        <taxon>Bacillaceae</taxon>
        <taxon>Mesobacillus</taxon>
    </lineage>
</organism>
<dbReference type="Proteomes" id="UP000018949">
    <property type="component" value="Unassembled WGS sequence"/>
</dbReference>
<dbReference type="eggNOG" id="ENOG5032U3N">
    <property type="taxonomic scope" value="Bacteria"/>
</dbReference>
<gene>
    <name evidence="2" type="ORF">JCM21738_5196</name>
</gene>
<proteinExistence type="predicted"/>
<reference evidence="2 3" key="1">
    <citation type="submission" date="2013-12" db="EMBL/GenBank/DDBJ databases">
        <title>NBRP : Genome information of microbial organism related human and environment.</title>
        <authorList>
            <person name="Hattori M."/>
            <person name="Oshima K."/>
            <person name="Inaba H."/>
            <person name="Suda W."/>
            <person name="Sakamoto M."/>
            <person name="Iino T."/>
            <person name="Kitahara M."/>
            <person name="Oshida Y."/>
            <person name="Iida T."/>
            <person name="Kudo T."/>
            <person name="Itoh T."/>
            <person name="Ahmed I."/>
            <person name="Ohkuma M."/>
        </authorList>
    </citation>
    <scope>NUCLEOTIDE SEQUENCE [LARGE SCALE GENOMIC DNA]</scope>
    <source>
        <strain evidence="2 3">JCM 21738</strain>
    </source>
</reference>
<keyword evidence="1" id="KW-0472">Membrane</keyword>
<feature type="transmembrane region" description="Helical" evidence="1">
    <location>
        <begin position="160"/>
        <end position="181"/>
    </location>
</feature>
<keyword evidence="3" id="KW-1185">Reference proteome</keyword>
<keyword evidence="1" id="KW-0812">Transmembrane</keyword>
<evidence type="ECO:0008006" key="4">
    <source>
        <dbReference type="Google" id="ProtNLM"/>
    </source>
</evidence>
<accession>W4RVH6</accession>
<feature type="transmembrane region" description="Helical" evidence="1">
    <location>
        <begin position="75"/>
        <end position="102"/>
    </location>
</feature>
<evidence type="ECO:0000313" key="3">
    <source>
        <dbReference type="Proteomes" id="UP000018949"/>
    </source>
</evidence>
<feature type="transmembrane region" description="Helical" evidence="1">
    <location>
        <begin position="193"/>
        <end position="216"/>
    </location>
</feature>
<feature type="transmembrane region" description="Helical" evidence="1">
    <location>
        <begin position="35"/>
        <end position="54"/>
    </location>
</feature>
<keyword evidence="1" id="KW-1133">Transmembrane helix</keyword>
<evidence type="ECO:0000313" key="2">
    <source>
        <dbReference type="EMBL" id="GAE48117.1"/>
    </source>
</evidence>
<protein>
    <recommendedName>
        <fullName evidence="4">Yip1 domain-containing protein</fullName>
    </recommendedName>
</protein>
<evidence type="ECO:0000256" key="1">
    <source>
        <dbReference type="SAM" id="Phobius"/>
    </source>
</evidence>